<feature type="compositionally biased region" description="Polar residues" evidence="1">
    <location>
        <begin position="1"/>
        <end position="12"/>
    </location>
</feature>
<feature type="compositionally biased region" description="Basic and acidic residues" evidence="1">
    <location>
        <begin position="98"/>
        <end position="109"/>
    </location>
</feature>
<feature type="region of interest" description="Disordered" evidence="1">
    <location>
        <begin position="1"/>
        <end position="109"/>
    </location>
</feature>
<evidence type="ECO:0000256" key="1">
    <source>
        <dbReference type="SAM" id="MobiDB-lite"/>
    </source>
</evidence>
<dbReference type="AlphaFoldDB" id="A0A194USZ1"/>
<feature type="compositionally biased region" description="Gly residues" evidence="1">
    <location>
        <begin position="75"/>
        <end position="89"/>
    </location>
</feature>
<dbReference type="EMBL" id="KN714676">
    <property type="protein sequence ID" value="KUI54773.1"/>
    <property type="molecule type" value="Genomic_DNA"/>
</dbReference>
<sequence>MTLSNGTTTEQTRAPRHPKVSIQRPSEQDTPASQRRPEKVVPGKQARRVLRVADGDVDEDALHHDEHGGAVDGDAYGGRYPGEARGGSPGKDEEADGGAERREESGHEAVLLHRPPFRPDARVHVEVDVADVYRDADDAGYHDAQEDQADLPGGHVVVDRVDEREHLEEAVVDPVYDCRVDLHEEDGRVLEGDLDGLDQRLDQDPRRLQVALVDLALRHEALVACQLAETLCAPQEDVRRAGLREEEEHDEEDRRGGPDDLEERPPPSHDRDGVSGE</sequence>
<accession>A0A194USZ1</accession>
<organism evidence="2 3">
    <name type="scientific">Cytospora mali</name>
    <name type="common">Apple Valsa canker fungus</name>
    <name type="synonym">Valsa mali</name>
    <dbReference type="NCBI Taxonomy" id="578113"/>
    <lineage>
        <taxon>Eukaryota</taxon>
        <taxon>Fungi</taxon>
        <taxon>Dikarya</taxon>
        <taxon>Ascomycota</taxon>
        <taxon>Pezizomycotina</taxon>
        <taxon>Sordariomycetes</taxon>
        <taxon>Sordariomycetidae</taxon>
        <taxon>Diaporthales</taxon>
        <taxon>Cytosporaceae</taxon>
        <taxon>Cytospora</taxon>
    </lineage>
</organism>
<proteinExistence type="predicted"/>
<protein>
    <submittedName>
        <fullName evidence="2">Uncharacterized protein</fullName>
    </submittedName>
</protein>
<evidence type="ECO:0000313" key="2">
    <source>
        <dbReference type="EMBL" id="KUI54773.1"/>
    </source>
</evidence>
<keyword evidence="3" id="KW-1185">Reference proteome</keyword>
<reference evidence="3" key="1">
    <citation type="submission" date="2014-12" db="EMBL/GenBank/DDBJ databases">
        <title>Genome Sequence of Valsa Canker Pathogens Uncovers a Specific Adaption of Colonization on Woody Bark.</title>
        <authorList>
            <person name="Yin Z."/>
            <person name="Liu H."/>
            <person name="Gao X."/>
            <person name="Li Z."/>
            <person name="Song N."/>
            <person name="Ke X."/>
            <person name="Dai Q."/>
            <person name="Wu Y."/>
            <person name="Sun Y."/>
            <person name="Xu J.-R."/>
            <person name="Kang Z.K."/>
            <person name="Wang L."/>
            <person name="Huang L."/>
        </authorList>
    </citation>
    <scope>NUCLEOTIDE SEQUENCE [LARGE SCALE GENOMIC DNA]</scope>
    <source>
        <strain evidence="3">SXYL134</strain>
    </source>
</reference>
<dbReference type="Proteomes" id="UP000078576">
    <property type="component" value="Unassembled WGS sequence"/>
</dbReference>
<evidence type="ECO:0000313" key="3">
    <source>
        <dbReference type="Proteomes" id="UP000078576"/>
    </source>
</evidence>
<feature type="compositionally biased region" description="Basic and acidic residues" evidence="1">
    <location>
        <begin position="60"/>
        <end position="69"/>
    </location>
</feature>
<feature type="region of interest" description="Disordered" evidence="1">
    <location>
        <begin position="239"/>
        <end position="277"/>
    </location>
</feature>
<name>A0A194USZ1_CYTMA</name>
<feature type="compositionally biased region" description="Polar residues" evidence="1">
    <location>
        <begin position="23"/>
        <end position="33"/>
    </location>
</feature>
<gene>
    <name evidence="2" type="ORF">VP1G_10638</name>
</gene>